<feature type="region of interest" description="Disordered" evidence="2">
    <location>
        <begin position="845"/>
        <end position="890"/>
    </location>
</feature>
<evidence type="ECO:0000313" key="3">
    <source>
        <dbReference type="EMBL" id="KZZ91294.1"/>
    </source>
</evidence>
<reference evidence="3 4" key="1">
    <citation type="journal article" date="2016" name="Genome Biol. Evol.">
        <title>Divergent and convergent evolution of fungal pathogenicity.</title>
        <authorList>
            <person name="Shang Y."/>
            <person name="Xiao G."/>
            <person name="Zheng P."/>
            <person name="Cen K."/>
            <person name="Zhan S."/>
            <person name="Wang C."/>
        </authorList>
    </citation>
    <scope>NUCLEOTIDE SEQUENCE [LARGE SCALE GENOMIC DNA]</scope>
    <source>
        <strain evidence="3 4">ARSEF 7405</strain>
    </source>
</reference>
<gene>
    <name evidence="3" type="ORF">AAP_03464</name>
</gene>
<feature type="compositionally biased region" description="Polar residues" evidence="2">
    <location>
        <begin position="234"/>
        <end position="243"/>
    </location>
</feature>
<dbReference type="OrthoDB" id="5408302at2759"/>
<feature type="compositionally biased region" description="Polar residues" evidence="2">
    <location>
        <begin position="395"/>
        <end position="407"/>
    </location>
</feature>
<accession>A0A167YFZ3</accession>
<evidence type="ECO:0000256" key="1">
    <source>
        <dbReference type="SAM" id="Coils"/>
    </source>
</evidence>
<dbReference type="AlphaFoldDB" id="A0A167YFZ3"/>
<feature type="region of interest" description="Disordered" evidence="2">
    <location>
        <begin position="349"/>
        <end position="454"/>
    </location>
</feature>
<feature type="compositionally biased region" description="Polar residues" evidence="2">
    <location>
        <begin position="117"/>
        <end position="128"/>
    </location>
</feature>
<feature type="region of interest" description="Disordered" evidence="2">
    <location>
        <begin position="1064"/>
        <end position="1120"/>
    </location>
</feature>
<sequence length="1120" mass="121940">MFSYLRRDHRGHKEDKDRRSTSPSRHTTRPRTSREKPVENGLDNAQSSADPSDPNIRTSDIEGAHPSSNHDSPAEFLPPLSAPPLFDTISQSISWLETPPEEESPQELEPRPKTGSKVASSMSLSRGISRQFKKEKPPKVDTSTAKLSSLSLSLGRPQTSPPQKYDAIAKDQSPPSKPSSPWRLAFGSSKSKDGAKPSAPALGHTASGSGATPKTSLNKDTRLSSSSPSTAPSQDTLNPQDTQLGIMPSIRPSTTKTSHLSSHLHHSHDKEKRRLNLLNPMALLSRRRSGHNSAARQEEMTLPALPDDYDPRIRGRYIHDFSSPRQRNPPPLNIHRANEESIDNGLDTPQIYEASLPPSATKSSFNEYSTGSQDDSGRSSSPIPTNVDPDPAQVAASTKEPSTTSDSQPEDVKLKEQSASLSNEPTENSQPCALGIPAHAPSNSSRFSFDMGCGEPSAQERLLEEKHKEKEAEDRAKRIQERIKNPHIKRDSESTFDDFGEFDDFDYDAMLEEDDGGYEERIPGVNADPDEEDDCSVRPLVTHFGQNAQPKPIYDENGFSATPFAGLTSAAQATGVAAPTAFSMISPVEEKDQSLFGDYSLCGMQSGIGLMNQAGSSAGDIRSSIGSAPNGFMHSPIELSRVNTEERYNMLGQQGHPLSSADQPASENGLNMTDLNASLPQIRQERFSLSQALDDDLYFDDGLIGEFHGPIAESEGPSNESTVPFDENIFDDENSYLYDRKRAAMAAALERAAQAQAQAQTVKKQGSNLPVLAESPLREQFDTDAKPEEDDIVQYDPEQFGKKIPLKPHNTFIKKESSQDTANRELNDYHSALAEAMNKAALEGRFDRSDSPSESGKDGNVVLAGVPGETPTDSVQASSTGDQLHSETDDMSSLVDDFEYDNMDEDYDNIIAAANADVLENDDDGFYGLEFGFYANAPPNSKVENDQMIYGGYFGERGINMDAYTQGKNGSLIHRSHSGRAADYQEPSLTPITERSEWSNRNSIISIQPSSYHMPPSGATPNSLPSHSPISQVAPELSQSVEEPDMSYGALMKLRRDKFGGNNGYSYGMTNTPPGPSIPQIKIPNPPNRGAVASSPNSRRGSLLGTSPVYTSSLSREESA</sequence>
<comment type="caution">
    <text evidence="3">The sequence shown here is derived from an EMBL/GenBank/DDBJ whole genome shotgun (WGS) entry which is preliminary data.</text>
</comment>
<evidence type="ECO:0000256" key="2">
    <source>
        <dbReference type="SAM" id="MobiDB-lite"/>
    </source>
</evidence>
<dbReference type="Proteomes" id="UP000242877">
    <property type="component" value="Unassembled WGS sequence"/>
</dbReference>
<keyword evidence="1" id="KW-0175">Coiled coil</keyword>
<feature type="compositionally biased region" description="Low complexity" evidence="2">
    <location>
        <begin position="224"/>
        <end position="233"/>
    </location>
</feature>
<protein>
    <submittedName>
        <fullName evidence="3">Uncharacterized protein</fullName>
    </submittedName>
</protein>
<evidence type="ECO:0000313" key="4">
    <source>
        <dbReference type="Proteomes" id="UP000242877"/>
    </source>
</evidence>
<feature type="compositionally biased region" description="Polar residues" evidence="2">
    <location>
        <begin position="358"/>
        <end position="384"/>
    </location>
</feature>
<feature type="compositionally biased region" description="Basic and acidic residues" evidence="2">
    <location>
        <begin position="845"/>
        <end position="857"/>
    </location>
</feature>
<dbReference type="EMBL" id="AZGZ01000014">
    <property type="protein sequence ID" value="KZZ91294.1"/>
    <property type="molecule type" value="Genomic_DNA"/>
</dbReference>
<proteinExistence type="predicted"/>
<feature type="coiled-coil region" evidence="1">
    <location>
        <begin position="738"/>
        <end position="765"/>
    </location>
</feature>
<name>A0A167YFZ3_9EURO</name>
<feature type="compositionally biased region" description="Basic and acidic residues" evidence="2">
    <location>
        <begin position="11"/>
        <end position="20"/>
    </location>
</feature>
<keyword evidence="4" id="KW-1185">Reference proteome</keyword>
<organism evidence="3 4">
    <name type="scientific">Ascosphaera apis ARSEF 7405</name>
    <dbReference type="NCBI Taxonomy" id="392613"/>
    <lineage>
        <taxon>Eukaryota</taxon>
        <taxon>Fungi</taxon>
        <taxon>Dikarya</taxon>
        <taxon>Ascomycota</taxon>
        <taxon>Pezizomycotina</taxon>
        <taxon>Eurotiomycetes</taxon>
        <taxon>Eurotiomycetidae</taxon>
        <taxon>Onygenales</taxon>
        <taxon>Ascosphaeraceae</taxon>
        <taxon>Ascosphaera</taxon>
    </lineage>
</organism>
<feature type="compositionally biased region" description="Polar residues" evidence="2">
    <location>
        <begin position="871"/>
        <end position="883"/>
    </location>
</feature>
<dbReference type="VEuPathDB" id="FungiDB:AAP_03464"/>
<feature type="compositionally biased region" description="Polar residues" evidence="2">
    <location>
        <begin position="417"/>
        <end position="431"/>
    </location>
</feature>
<feature type="region of interest" description="Disordered" evidence="2">
    <location>
        <begin position="1010"/>
        <end position="1032"/>
    </location>
</feature>
<feature type="compositionally biased region" description="Polar residues" evidence="2">
    <location>
        <begin position="1094"/>
        <end position="1114"/>
    </location>
</feature>
<feature type="compositionally biased region" description="Polar residues" evidence="2">
    <location>
        <begin position="206"/>
        <end position="216"/>
    </location>
</feature>
<feature type="compositionally biased region" description="Polar residues" evidence="2">
    <location>
        <begin position="1019"/>
        <end position="1032"/>
    </location>
</feature>
<feature type="compositionally biased region" description="Polar residues" evidence="2">
    <location>
        <begin position="43"/>
        <end position="58"/>
    </location>
</feature>
<feature type="region of interest" description="Disordered" evidence="2">
    <location>
        <begin position="1"/>
        <end position="315"/>
    </location>
</feature>